<feature type="binding site" evidence="4">
    <location>
        <position position="150"/>
    </location>
    <ligand>
        <name>S-adenosyl-L-methionine</name>
        <dbReference type="ChEBI" id="CHEBI:59789"/>
    </ligand>
</feature>
<dbReference type="InterPro" id="IPR025714">
    <property type="entry name" value="Methyltranfer_dom"/>
</dbReference>
<dbReference type="InterPro" id="IPR050320">
    <property type="entry name" value="N5-glutamine_MTase"/>
</dbReference>
<dbReference type="InterPro" id="IPR040758">
    <property type="entry name" value="PrmC_N"/>
</dbReference>
<dbReference type="CDD" id="cd02440">
    <property type="entry name" value="AdoMet_MTases"/>
    <property type="match status" value="1"/>
</dbReference>
<gene>
    <name evidence="4" type="primary">prmC</name>
    <name evidence="7" type="ORF">HNP60_003675</name>
</gene>
<feature type="domain" description="Methyltransferase" evidence="5">
    <location>
        <begin position="122"/>
        <end position="200"/>
    </location>
</feature>
<evidence type="ECO:0000313" key="7">
    <source>
        <dbReference type="EMBL" id="MBB5987701.1"/>
    </source>
</evidence>
<dbReference type="PROSITE" id="PS00092">
    <property type="entry name" value="N6_MTASE"/>
    <property type="match status" value="1"/>
</dbReference>
<name>A0ABR6NKB4_9SPHN</name>
<evidence type="ECO:0000256" key="3">
    <source>
        <dbReference type="ARBA" id="ARBA00022691"/>
    </source>
</evidence>
<reference evidence="7 8" key="1">
    <citation type="submission" date="2020-08" db="EMBL/GenBank/DDBJ databases">
        <title>Exploring microbial biodiversity for novel pathways involved in the catabolism of aromatic compounds derived from lignin.</title>
        <authorList>
            <person name="Elkins J."/>
        </authorList>
    </citation>
    <scope>NUCLEOTIDE SEQUENCE [LARGE SCALE GENOMIC DNA]</scope>
    <source>
        <strain evidence="7 8">B1D3A</strain>
    </source>
</reference>
<dbReference type="GO" id="GO:0032259">
    <property type="term" value="P:methylation"/>
    <property type="evidence" value="ECO:0007669"/>
    <property type="project" value="UniProtKB-KW"/>
</dbReference>
<dbReference type="PANTHER" id="PTHR18895">
    <property type="entry name" value="HEMK METHYLTRANSFERASE"/>
    <property type="match status" value="1"/>
</dbReference>
<dbReference type="Gene3D" id="1.10.8.10">
    <property type="entry name" value="DNA helicase RuvA subunit, C-terminal domain"/>
    <property type="match status" value="1"/>
</dbReference>
<dbReference type="GO" id="GO:0102559">
    <property type="term" value="F:peptide chain release factor N(5)-glutamine methyltransferase activity"/>
    <property type="evidence" value="ECO:0007669"/>
    <property type="project" value="UniProtKB-EC"/>
</dbReference>
<proteinExistence type="inferred from homology"/>
<sequence>MAGSVEPDEPVKLADWLRMATARLAPVSDTPRLDAELLAAHALAMSREAMLLALPRLVAPPEGEALLARRLDHEPIAYITGTRDFWTLSLRVTPDVLVPRPDSETLIEAAIARFEGPEAPQQILDLGTGSGALLLAALDAWPQARGLGIDVSPAAVDVARENAARCGMADRAEFRLGNWGGGLAARFDLILCNPPYIAQDALLPREVHAHEPAGALFAGVDGLDAYRLLADQLGSLLAPGGVAIFEIGFDQAESAAALFLAAGFAVAPVRDLSGHTRALVVKADRASQR</sequence>
<dbReference type="EMBL" id="JACHKA010000001">
    <property type="protein sequence ID" value="MBB5987701.1"/>
    <property type="molecule type" value="Genomic_DNA"/>
</dbReference>
<dbReference type="Pfam" id="PF13847">
    <property type="entry name" value="Methyltransf_31"/>
    <property type="match status" value="1"/>
</dbReference>
<evidence type="ECO:0000256" key="4">
    <source>
        <dbReference type="HAMAP-Rule" id="MF_02126"/>
    </source>
</evidence>
<organism evidence="7 8">
    <name type="scientific">Sphingobium lignivorans</name>
    <dbReference type="NCBI Taxonomy" id="2735886"/>
    <lineage>
        <taxon>Bacteria</taxon>
        <taxon>Pseudomonadati</taxon>
        <taxon>Pseudomonadota</taxon>
        <taxon>Alphaproteobacteria</taxon>
        <taxon>Sphingomonadales</taxon>
        <taxon>Sphingomonadaceae</taxon>
        <taxon>Sphingobium</taxon>
    </lineage>
</organism>
<evidence type="ECO:0000313" key="8">
    <source>
        <dbReference type="Proteomes" id="UP001138540"/>
    </source>
</evidence>
<comment type="similarity">
    <text evidence="4">Belongs to the protein N5-glutamine methyltransferase family. PrmC subfamily.</text>
</comment>
<feature type="binding site" evidence="4">
    <location>
        <position position="179"/>
    </location>
    <ligand>
        <name>S-adenosyl-L-methionine</name>
        <dbReference type="ChEBI" id="CHEBI:59789"/>
    </ligand>
</feature>
<dbReference type="InterPro" id="IPR029063">
    <property type="entry name" value="SAM-dependent_MTases_sf"/>
</dbReference>
<keyword evidence="2 4" id="KW-0808">Transferase</keyword>
<evidence type="ECO:0000256" key="1">
    <source>
        <dbReference type="ARBA" id="ARBA00022603"/>
    </source>
</evidence>
<dbReference type="EC" id="2.1.1.297" evidence="4"/>
<dbReference type="NCBIfam" id="TIGR03534">
    <property type="entry name" value="RF_mod_PrmC"/>
    <property type="match status" value="1"/>
</dbReference>
<evidence type="ECO:0000259" key="6">
    <source>
        <dbReference type="Pfam" id="PF17827"/>
    </source>
</evidence>
<keyword evidence="1 4" id="KW-0489">Methyltransferase</keyword>
<comment type="caution">
    <text evidence="7">The sequence shown here is derived from an EMBL/GenBank/DDBJ whole genome shotgun (WGS) entry which is preliminary data.</text>
</comment>
<comment type="function">
    <text evidence="4">Methylates the class 1 translation termination release factors RF1/PrfA and RF2/PrfB on the glutamine residue of the universally conserved GGQ motif.</text>
</comment>
<feature type="binding site" evidence="4">
    <location>
        <begin position="193"/>
        <end position="196"/>
    </location>
    <ligand>
        <name>substrate</name>
    </ligand>
</feature>
<dbReference type="Gene3D" id="3.40.50.150">
    <property type="entry name" value="Vaccinia Virus protein VP39"/>
    <property type="match status" value="1"/>
</dbReference>
<keyword evidence="3 4" id="KW-0949">S-adenosyl-L-methionine</keyword>
<evidence type="ECO:0000259" key="5">
    <source>
        <dbReference type="Pfam" id="PF13847"/>
    </source>
</evidence>
<dbReference type="NCBIfam" id="TIGR00536">
    <property type="entry name" value="hemK_fam"/>
    <property type="match status" value="1"/>
</dbReference>
<dbReference type="InterPro" id="IPR002052">
    <property type="entry name" value="DNA_methylase_N6_adenine_CS"/>
</dbReference>
<dbReference type="PANTHER" id="PTHR18895:SF74">
    <property type="entry name" value="MTRF1L RELEASE FACTOR GLUTAMINE METHYLTRANSFERASE"/>
    <property type="match status" value="1"/>
</dbReference>
<accession>A0ABR6NKB4</accession>
<protein>
    <recommendedName>
        <fullName evidence="4">Release factor glutamine methyltransferase</fullName>
        <shortName evidence="4">RF MTase</shortName>
        <ecNumber evidence="4">2.1.1.297</ecNumber>
    </recommendedName>
    <alternativeName>
        <fullName evidence="4">N5-glutamine methyltransferase PrmC</fullName>
    </alternativeName>
    <alternativeName>
        <fullName evidence="4">Protein-(glutamine-N5) MTase PrmC</fullName>
    </alternativeName>
    <alternativeName>
        <fullName evidence="4">Protein-glutamine N-methyltransferase PrmC</fullName>
    </alternativeName>
</protein>
<dbReference type="InterPro" id="IPR004556">
    <property type="entry name" value="HemK-like"/>
</dbReference>
<feature type="binding site" evidence="4">
    <location>
        <begin position="127"/>
        <end position="131"/>
    </location>
    <ligand>
        <name>S-adenosyl-L-methionine</name>
        <dbReference type="ChEBI" id="CHEBI:59789"/>
    </ligand>
</feature>
<dbReference type="RefSeq" id="WP_184156309.1">
    <property type="nucleotide sequence ID" value="NZ_JACHKA010000001.1"/>
</dbReference>
<feature type="domain" description="Release factor glutamine methyltransferase N-terminal" evidence="6">
    <location>
        <begin position="15"/>
        <end position="81"/>
    </location>
</feature>
<dbReference type="Proteomes" id="UP001138540">
    <property type="component" value="Unassembled WGS sequence"/>
</dbReference>
<dbReference type="SUPFAM" id="SSF53335">
    <property type="entry name" value="S-adenosyl-L-methionine-dependent methyltransferases"/>
    <property type="match status" value="1"/>
</dbReference>
<dbReference type="HAMAP" id="MF_02126">
    <property type="entry name" value="RF_methyltr_PrmC"/>
    <property type="match status" value="1"/>
</dbReference>
<comment type="catalytic activity">
    <reaction evidence="4">
        <text>L-glutaminyl-[peptide chain release factor] + S-adenosyl-L-methionine = N(5)-methyl-L-glutaminyl-[peptide chain release factor] + S-adenosyl-L-homocysteine + H(+)</text>
        <dbReference type="Rhea" id="RHEA:42896"/>
        <dbReference type="Rhea" id="RHEA-COMP:10271"/>
        <dbReference type="Rhea" id="RHEA-COMP:10272"/>
        <dbReference type="ChEBI" id="CHEBI:15378"/>
        <dbReference type="ChEBI" id="CHEBI:30011"/>
        <dbReference type="ChEBI" id="CHEBI:57856"/>
        <dbReference type="ChEBI" id="CHEBI:59789"/>
        <dbReference type="ChEBI" id="CHEBI:61891"/>
        <dbReference type="EC" id="2.1.1.297"/>
    </reaction>
</comment>
<feature type="binding site" evidence="4">
    <location>
        <position position="193"/>
    </location>
    <ligand>
        <name>S-adenosyl-L-methionine</name>
        <dbReference type="ChEBI" id="CHEBI:59789"/>
    </ligand>
</feature>
<keyword evidence="8" id="KW-1185">Reference proteome</keyword>
<dbReference type="InterPro" id="IPR019874">
    <property type="entry name" value="RF_methyltr_PrmC"/>
</dbReference>
<evidence type="ECO:0000256" key="2">
    <source>
        <dbReference type="ARBA" id="ARBA00022679"/>
    </source>
</evidence>
<dbReference type="Pfam" id="PF17827">
    <property type="entry name" value="PrmC_N"/>
    <property type="match status" value="1"/>
</dbReference>